<reference evidence="1 3" key="1">
    <citation type="submission" date="2020-08" db="EMBL/GenBank/DDBJ databases">
        <title>Genomic Encyclopedia of Type Strains, Phase IV (KMG-IV): sequencing the most valuable type-strain genomes for metagenomic binning, comparative biology and taxonomic classification.</title>
        <authorList>
            <person name="Goeker M."/>
        </authorList>
    </citation>
    <scope>NUCLEOTIDE SEQUENCE [LARGE SCALE GENOMIC DNA]</scope>
    <source>
        <strain evidence="1 3">DSM 14562</strain>
    </source>
</reference>
<organism evidence="2 4">
    <name type="scientific">Sphingomonas yabuuchiae</name>
    <dbReference type="NCBI Taxonomy" id="172044"/>
    <lineage>
        <taxon>Bacteria</taxon>
        <taxon>Pseudomonadati</taxon>
        <taxon>Pseudomonadota</taxon>
        <taxon>Alphaproteobacteria</taxon>
        <taxon>Sphingomonadales</taxon>
        <taxon>Sphingomonadaceae</taxon>
        <taxon>Sphingomonas</taxon>
    </lineage>
</organism>
<evidence type="ECO:0000313" key="2">
    <source>
        <dbReference type="EMBL" id="MBN3557040.1"/>
    </source>
</evidence>
<accession>A0AA40ZZ46</accession>
<sequence>MTHGEGGGAARPVLLLAAQINFAVDYVASVLKERHIPVIGPLDELSQGIRVLLTEDLRGAVIMGAFRAEDRERLAEILARQALPYLTVRSDVQAKQDEDGAALFPPFGAFQVADWIAALA</sequence>
<dbReference type="Proteomes" id="UP000584663">
    <property type="component" value="Unassembled WGS sequence"/>
</dbReference>
<evidence type="ECO:0000313" key="4">
    <source>
        <dbReference type="Proteomes" id="UP000704529"/>
    </source>
</evidence>
<dbReference type="AlphaFoldDB" id="A0AA40ZZ46"/>
<dbReference type="RefSeq" id="WP_184106663.1">
    <property type="nucleotide sequence ID" value="NZ_JACHNX010000026.1"/>
</dbReference>
<keyword evidence="3" id="KW-1185">Reference proteome</keyword>
<evidence type="ECO:0000313" key="3">
    <source>
        <dbReference type="Proteomes" id="UP000584663"/>
    </source>
</evidence>
<dbReference type="Proteomes" id="UP000704529">
    <property type="component" value="Unassembled WGS sequence"/>
</dbReference>
<dbReference type="EMBL" id="JACHNX010000026">
    <property type="protein sequence ID" value="MBB4611349.1"/>
    <property type="molecule type" value="Genomic_DNA"/>
</dbReference>
<comment type="caution">
    <text evidence="2">The sequence shown here is derived from an EMBL/GenBank/DDBJ whole genome shotgun (WGS) entry which is preliminary data.</text>
</comment>
<protein>
    <submittedName>
        <fullName evidence="2">Uncharacterized protein</fullName>
    </submittedName>
</protein>
<evidence type="ECO:0000313" key="1">
    <source>
        <dbReference type="EMBL" id="MBB4611349.1"/>
    </source>
</evidence>
<dbReference type="EMBL" id="JAFHKU010000098">
    <property type="protein sequence ID" value="MBN3557040.1"/>
    <property type="molecule type" value="Genomic_DNA"/>
</dbReference>
<name>A0AA40ZZ46_9SPHN</name>
<reference evidence="2" key="2">
    <citation type="submission" date="2021-01" db="EMBL/GenBank/DDBJ databases">
        <title>Genome Sequencing of Type Strains.</title>
        <authorList>
            <person name="Lemaire J.F."/>
            <person name="Inderbitzin P."/>
            <person name="Collins S.B."/>
            <person name="Wespe N."/>
            <person name="Knight-Connoni V."/>
        </authorList>
    </citation>
    <scope>NUCLEOTIDE SEQUENCE</scope>
    <source>
        <strain evidence="2">DSM 14562</strain>
    </source>
</reference>
<proteinExistence type="predicted"/>
<gene>
    <name evidence="1" type="ORF">GGQ89_003596</name>
    <name evidence="2" type="ORF">JYA60_02180</name>
</gene>